<sequence length="450" mass="50936">VITIATAIVSDRPKPSAKLGSDVSLMKYTVGSISHVIGKPVPGYQSLEQFPVNVDVDAQKLRQPPPVEIKILPKDDKLGSGSVGAGLEYCQKKSTYNVLGDLFRFFKILLFPKISPFPNIYRIMAQTDELFEVIKDYAGQDGNPQFVPVTKGEIVHVINKEIEYYTIEKNSQIGKVPMEYLRPYIGEQSTIISVNTSASSWHNLLFEIPRYEDFDVMKKLSGGAMGKTFLVQLKLTGKQYVMKRVDFFDDKDKKRAYLEATIMKSLSSHYTVRLIWAFEDREELFMITDYCELGDLRKVIKDLQILSEEERLNRVWDLFAQIIKAVDIMHSQVIIHRDIKPANIFIMKDGTARLGDFGLAKDISKDGFATVAGTLNYQATEVWTMKKMTLSSDVFAVGVCIYELITGENPFAAQSQQEMIEKIQKGDFQPLPSWVPIELKDIITAMLNPV</sequence>
<dbReference type="AlphaFoldDB" id="A0A5J4W199"/>
<dbReference type="InterPro" id="IPR036028">
    <property type="entry name" value="SH3-like_dom_sf"/>
</dbReference>
<name>A0A5J4W199_9EUKA</name>
<dbReference type="PANTHER" id="PTHR43671">
    <property type="entry name" value="SERINE/THREONINE-PROTEIN KINASE NEK"/>
    <property type="match status" value="1"/>
</dbReference>
<dbReference type="SUPFAM" id="SSF56112">
    <property type="entry name" value="Protein kinase-like (PK-like)"/>
    <property type="match status" value="1"/>
</dbReference>
<evidence type="ECO:0000313" key="11">
    <source>
        <dbReference type="Proteomes" id="UP000324800"/>
    </source>
</evidence>
<dbReference type="Pfam" id="PF00069">
    <property type="entry name" value="Pkinase"/>
    <property type="match status" value="1"/>
</dbReference>
<dbReference type="PROSITE" id="PS50002">
    <property type="entry name" value="SH3"/>
    <property type="match status" value="1"/>
</dbReference>
<dbReference type="Gene3D" id="1.10.510.10">
    <property type="entry name" value="Transferase(Phosphotransferase) domain 1"/>
    <property type="match status" value="1"/>
</dbReference>
<organism evidence="10 11">
    <name type="scientific">Streblomastix strix</name>
    <dbReference type="NCBI Taxonomy" id="222440"/>
    <lineage>
        <taxon>Eukaryota</taxon>
        <taxon>Metamonada</taxon>
        <taxon>Preaxostyla</taxon>
        <taxon>Oxymonadida</taxon>
        <taxon>Streblomastigidae</taxon>
        <taxon>Streblomastix</taxon>
    </lineage>
</organism>
<evidence type="ECO:0000256" key="4">
    <source>
        <dbReference type="ARBA" id="ARBA00022741"/>
    </source>
</evidence>
<protein>
    <recommendedName>
        <fullName evidence="1">non-specific serine/threonine protein kinase</fullName>
        <ecNumber evidence="1">2.7.11.1</ecNumber>
    </recommendedName>
</protein>
<dbReference type="Pfam" id="PF07653">
    <property type="entry name" value="SH3_2"/>
    <property type="match status" value="1"/>
</dbReference>
<dbReference type="InterPro" id="IPR008271">
    <property type="entry name" value="Ser/Thr_kinase_AS"/>
</dbReference>
<accession>A0A5J4W199</accession>
<dbReference type="InterPro" id="IPR050660">
    <property type="entry name" value="NEK_Ser/Thr_kinase"/>
</dbReference>
<evidence type="ECO:0000256" key="2">
    <source>
        <dbReference type="ARBA" id="ARBA00022443"/>
    </source>
</evidence>
<dbReference type="SMART" id="SM00326">
    <property type="entry name" value="SH3"/>
    <property type="match status" value="1"/>
</dbReference>
<keyword evidence="5 10" id="KW-0418">Kinase</keyword>
<feature type="domain" description="SH3" evidence="8">
    <location>
        <begin position="126"/>
        <end position="186"/>
    </location>
</feature>
<reference evidence="10 11" key="1">
    <citation type="submission" date="2019-03" db="EMBL/GenBank/DDBJ databases">
        <title>Single cell metagenomics reveals metabolic interactions within the superorganism composed of flagellate Streblomastix strix and complex community of Bacteroidetes bacteria on its surface.</title>
        <authorList>
            <person name="Treitli S.C."/>
            <person name="Kolisko M."/>
            <person name="Husnik F."/>
            <person name="Keeling P."/>
            <person name="Hampl V."/>
        </authorList>
    </citation>
    <scope>NUCLEOTIDE SEQUENCE [LARGE SCALE GENOMIC DNA]</scope>
    <source>
        <strain evidence="10">ST1C</strain>
    </source>
</reference>
<evidence type="ECO:0000256" key="6">
    <source>
        <dbReference type="ARBA" id="ARBA00022840"/>
    </source>
</evidence>
<dbReference type="GO" id="GO:0004674">
    <property type="term" value="F:protein serine/threonine kinase activity"/>
    <property type="evidence" value="ECO:0007669"/>
    <property type="project" value="UniProtKB-KW"/>
</dbReference>
<evidence type="ECO:0000259" key="8">
    <source>
        <dbReference type="PROSITE" id="PS50002"/>
    </source>
</evidence>
<evidence type="ECO:0000256" key="1">
    <source>
        <dbReference type="ARBA" id="ARBA00012513"/>
    </source>
</evidence>
<keyword evidence="6" id="KW-0067">ATP-binding</keyword>
<evidence type="ECO:0000256" key="7">
    <source>
        <dbReference type="PROSITE-ProRule" id="PRU00192"/>
    </source>
</evidence>
<evidence type="ECO:0000256" key="3">
    <source>
        <dbReference type="ARBA" id="ARBA00022679"/>
    </source>
</evidence>
<dbReference type="PANTHER" id="PTHR43671:SF13">
    <property type="entry name" value="SERINE_THREONINE-PROTEIN KINASE NEK2"/>
    <property type="match status" value="1"/>
</dbReference>
<evidence type="ECO:0000313" key="10">
    <source>
        <dbReference type="EMBL" id="KAA6388213.1"/>
    </source>
</evidence>
<dbReference type="InterPro" id="IPR000719">
    <property type="entry name" value="Prot_kinase_dom"/>
</dbReference>
<proteinExistence type="predicted"/>
<keyword evidence="10" id="KW-0723">Serine/threonine-protein kinase</keyword>
<dbReference type="InterPro" id="IPR011009">
    <property type="entry name" value="Kinase-like_dom_sf"/>
</dbReference>
<feature type="domain" description="Protein kinase" evidence="9">
    <location>
        <begin position="214"/>
        <end position="450"/>
    </location>
</feature>
<dbReference type="SMART" id="SM00220">
    <property type="entry name" value="S_TKc"/>
    <property type="match status" value="1"/>
</dbReference>
<dbReference type="InterPro" id="IPR001452">
    <property type="entry name" value="SH3_domain"/>
</dbReference>
<evidence type="ECO:0000256" key="5">
    <source>
        <dbReference type="ARBA" id="ARBA00022777"/>
    </source>
</evidence>
<dbReference type="PROSITE" id="PS50011">
    <property type="entry name" value="PROTEIN_KINASE_DOM"/>
    <property type="match status" value="1"/>
</dbReference>
<dbReference type="PROSITE" id="PS00108">
    <property type="entry name" value="PROTEIN_KINASE_ST"/>
    <property type="match status" value="1"/>
</dbReference>
<comment type="caution">
    <text evidence="10">The sequence shown here is derived from an EMBL/GenBank/DDBJ whole genome shotgun (WGS) entry which is preliminary data.</text>
</comment>
<dbReference type="Proteomes" id="UP000324800">
    <property type="component" value="Unassembled WGS sequence"/>
</dbReference>
<keyword evidence="2 7" id="KW-0728">SH3 domain</keyword>
<feature type="non-terminal residue" evidence="10">
    <location>
        <position position="1"/>
    </location>
</feature>
<dbReference type="EMBL" id="SNRW01004073">
    <property type="protein sequence ID" value="KAA6388213.1"/>
    <property type="molecule type" value="Genomic_DNA"/>
</dbReference>
<dbReference type="EC" id="2.7.11.1" evidence="1"/>
<evidence type="ECO:0000259" key="9">
    <source>
        <dbReference type="PROSITE" id="PS50011"/>
    </source>
</evidence>
<keyword evidence="3" id="KW-0808">Transferase</keyword>
<dbReference type="SUPFAM" id="SSF50044">
    <property type="entry name" value="SH3-domain"/>
    <property type="match status" value="1"/>
</dbReference>
<dbReference type="GO" id="GO:0005524">
    <property type="term" value="F:ATP binding"/>
    <property type="evidence" value="ECO:0007669"/>
    <property type="project" value="UniProtKB-KW"/>
</dbReference>
<gene>
    <name evidence="10" type="ORF">EZS28_016260</name>
</gene>
<keyword evidence="4" id="KW-0547">Nucleotide-binding</keyword>